<dbReference type="EMBL" id="CP110257">
    <property type="protein sequence ID" value="UZD53808.1"/>
    <property type="molecule type" value="Genomic_DNA"/>
</dbReference>
<accession>A0ABY6MQA8</accession>
<dbReference type="Pfam" id="PF00069">
    <property type="entry name" value="Pkinase"/>
    <property type="match status" value="1"/>
</dbReference>
<dbReference type="InterPro" id="IPR013976">
    <property type="entry name" value="HDOD"/>
</dbReference>
<evidence type="ECO:0000256" key="5">
    <source>
        <dbReference type="SAM" id="MobiDB-lite"/>
    </source>
</evidence>
<keyword evidence="1" id="KW-0808">Transferase</keyword>
<protein>
    <submittedName>
        <fullName evidence="8">HDOD domain-containing protein</fullName>
    </submittedName>
</protein>
<dbReference type="CDD" id="cd14014">
    <property type="entry name" value="STKc_PknB_like"/>
    <property type="match status" value="1"/>
</dbReference>
<keyword evidence="2" id="KW-0547">Nucleotide-binding</keyword>
<evidence type="ECO:0000313" key="8">
    <source>
        <dbReference type="EMBL" id="UZD53808.1"/>
    </source>
</evidence>
<dbReference type="RefSeq" id="WP_264891391.1">
    <property type="nucleotide sequence ID" value="NZ_CP110257.1"/>
</dbReference>
<feature type="domain" description="Protein kinase" evidence="6">
    <location>
        <begin position="18"/>
        <end position="275"/>
    </location>
</feature>
<dbReference type="InterPro" id="IPR029016">
    <property type="entry name" value="GAF-like_dom_sf"/>
</dbReference>
<dbReference type="Proteomes" id="UP001163266">
    <property type="component" value="Chromosome"/>
</dbReference>
<dbReference type="InterPro" id="IPR000719">
    <property type="entry name" value="Prot_kinase_dom"/>
</dbReference>
<dbReference type="PANTHER" id="PTHR43289">
    <property type="entry name" value="MITOGEN-ACTIVATED PROTEIN KINASE KINASE KINASE 20-RELATED"/>
    <property type="match status" value="1"/>
</dbReference>
<evidence type="ECO:0000259" key="7">
    <source>
        <dbReference type="PROSITE" id="PS51833"/>
    </source>
</evidence>
<evidence type="ECO:0000259" key="6">
    <source>
        <dbReference type="PROSITE" id="PS50011"/>
    </source>
</evidence>
<evidence type="ECO:0000313" key="9">
    <source>
        <dbReference type="Proteomes" id="UP001163266"/>
    </source>
</evidence>
<dbReference type="Pfam" id="PF08668">
    <property type="entry name" value="HDOD"/>
    <property type="match status" value="1"/>
</dbReference>
<dbReference type="SUPFAM" id="SSF55781">
    <property type="entry name" value="GAF domain-like"/>
    <property type="match status" value="1"/>
</dbReference>
<feature type="domain" description="HDOD" evidence="7">
    <location>
        <begin position="305"/>
        <end position="499"/>
    </location>
</feature>
<feature type="compositionally biased region" description="Low complexity" evidence="5">
    <location>
        <begin position="571"/>
        <end position="586"/>
    </location>
</feature>
<feature type="region of interest" description="Disordered" evidence="5">
    <location>
        <begin position="562"/>
        <end position="587"/>
    </location>
</feature>
<reference evidence="8" key="1">
    <citation type="submission" date="2022-10" db="EMBL/GenBank/DDBJ databases">
        <title>Complete genome sequence of Schlegelella aquatica LMG 23380.</title>
        <authorList>
            <person name="Musilova J."/>
            <person name="Kourilova X."/>
            <person name="Bezdicek M."/>
            <person name="Hermankova K."/>
            <person name="Obruca S."/>
            <person name="Sedlar K."/>
        </authorList>
    </citation>
    <scope>NUCLEOTIDE SEQUENCE</scope>
    <source>
        <strain evidence="8">LMG 23380</strain>
    </source>
</reference>
<evidence type="ECO:0000256" key="4">
    <source>
        <dbReference type="ARBA" id="ARBA00022840"/>
    </source>
</evidence>
<keyword evidence="9" id="KW-1185">Reference proteome</keyword>
<evidence type="ECO:0000256" key="2">
    <source>
        <dbReference type="ARBA" id="ARBA00022741"/>
    </source>
</evidence>
<dbReference type="PANTHER" id="PTHR43289:SF30">
    <property type="entry name" value="NON-SPECIFIC SERINE_THREONINE PROTEIN KINASE"/>
    <property type="match status" value="1"/>
</dbReference>
<proteinExistence type="predicted"/>
<dbReference type="Gene3D" id="1.10.510.10">
    <property type="entry name" value="Transferase(Phosphotransferase) domain 1"/>
    <property type="match status" value="1"/>
</dbReference>
<keyword evidence="4" id="KW-0067">ATP-binding</keyword>
<dbReference type="Gene3D" id="1.10.3210.10">
    <property type="entry name" value="Hypothetical protein af1432"/>
    <property type="match status" value="1"/>
</dbReference>
<sequence>MEPLVDNAPAGGPAFGPFRLQRLLSRDADSAWWLAHDTAASREVVLEVLERLPLAGMDEPLWRRAAAPVTALSHPNLLPLIEARFEQRQPVLVWEALRGITLAQWIAEHDAMPARQAVLLVIGVLDGLAHAHAHGVVHGQLRPQAVLLDMAGRPRLADFAIPPQAPDTRSLATASGLYLAPEVARGQLPDVRSDVFGAGLLLYELLVGRPAIQDANPQRAIAQLLESSIELPARLPNIEHDEALLRRVLARALAQDPSQRPASAGELRAQLQDWLTPALLDGSGDSRAARTVQQLMDRISHHPDLPVQTEVVRRVRRLAAAERVNLDEVARAVLDDVALTQKLLRMMNAAYFSSVGGGSITTVSRCVALMGFVAIRDLAGTLPTLEDMPDERRAQALREEYERCRQAGRFAARLCPTQADEEECFVAAVMQNLGRTLVQFYMPEQAAEIRQLALSQGGTEDAAVLSVLGVAFEDLGVGVARSWGLPESLVRCMRRPSVEGVVRRPERKGDWFRLLGALGNELADTQRGVLRSGATASTHAIEQYARALGMTSQEVWETVDLKAPAPRKPQARPSASAARPGSAPAQPVHPLSKAILRVRAAIGTEGIDPALHAAGQAVYDGLQCQHVAVLVRLPGTSRFVTQHAWGPREQALRRHFEFVLEDESNAFAALCRRGVDSLIRDAHAATLAARLPAWYHEQVQASSFMLLPLRVGDKPVGLLYADKAQVDGFRLSDRELSLLRSLRDEAQKAFVPTVSWVAASPPLRA</sequence>
<dbReference type="Gene3D" id="3.30.450.40">
    <property type="match status" value="1"/>
</dbReference>
<evidence type="ECO:0000256" key="1">
    <source>
        <dbReference type="ARBA" id="ARBA00022679"/>
    </source>
</evidence>
<dbReference type="InterPro" id="IPR011009">
    <property type="entry name" value="Kinase-like_dom_sf"/>
</dbReference>
<gene>
    <name evidence="8" type="ORF">OMP39_08880</name>
</gene>
<keyword evidence="3" id="KW-0418">Kinase</keyword>
<name>A0ABY6MQA8_9BURK</name>
<dbReference type="SUPFAM" id="SSF109604">
    <property type="entry name" value="HD-domain/PDEase-like"/>
    <property type="match status" value="1"/>
</dbReference>
<dbReference type="SUPFAM" id="SSF56112">
    <property type="entry name" value="Protein kinase-like (PK-like)"/>
    <property type="match status" value="1"/>
</dbReference>
<dbReference type="PROSITE" id="PS50011">
    <property type="entry name" value="PROTEIN_KINASE_DOM"/>
    <property type="match status" value="1"/>
</dbReference>
<evidence type="ECO:0000256" key="3">
    <source>
        <dbReference type="ARBA" id="ARBA00022777"/>
    </source>
</evidence>
<dbReference type="PROSITE" id="PS51833">
    <property type="entry name" value="HDOD"/>
    <property type="match status" value="1"/>
</dbReference>
<organism evidence="8 9">
    <name type="scientific">Caldimonas aquatica</name>
    <dbReference type="NCBI Taxonomy" id="376175"/>
    <lineage>
        <taxon>Bacteria</taxon>
        <taxon>Pseudomonadati</taxon>
        <taxon>Pseudomonadota</taxon>
        <taxon>Betaproteobacteria</taxon>
        <taxon>Burkholderiales</taxon>
        <taxon>Sphaerotilaceae</taxon>
        <taxon>Caldimonas</taxon>
    </lineage>
</organism>